<proteinExistence type="predicted"/>
<comment type="subcellular location">
    <subcellularLocation>
        <location evidence="1">Nucleus</location>
    </subcellularLocation>
</comment>
<comment type="caution">
    <text evidence="7">The sequence shown here is derived from an EMBL/GenBank/DDBJ whole genome shotgun (WGS) entry which is preliminary data.</text>
</comment>
<dbReference type="OrthoDB" id="5599552at2759"/>
<dbReference type="STRING" id="90262.A0A1X2IJW8"/>
<keyword evidence="4" id="KW-0804">Transcription</keyword>
<sequence>MNPTPIVQLITYQNEQLIEPEEHQYPPCILHASLWSEDQTHPLDIVYIMHNKKIPTTPVRTMMGTLSNVPLLLYDQQHRLGAYFSFPDIGVRVANTYCLKFDLVFLTNSSFSNSGGSCPSVAPVYSDPFIVYSSKSFPGIKESSNLTKHLALQGLKVSIKSNPKIY</sequence>
<keyword evidence="2" id="KW-0749">Sporulation</keyword>
<keyword evidence="8" id="KW-1185">Reference proteome</keyword>
<dbReference type="GO" id="GO:0030435">
    <property type="term" value="P:sporulation resulting in formation of a cellular spore"/>
    <property type="evidence" value="ECO:0007669"/>
    <property type="project" value="UniProtKB-KW"/>
</dbReference>
<dbReference type="PANTHER" id="PTHR33572">
    <property type="entry name" value="SPORE DEVELOPMENT REGULATOR VOSA"/>
    <property type="match status" value="1"/>
</dbReference>
<evidence type="ECO:0000313" key="7">
    <source>
        <dbReference type="EMBL" id="ORZ17819.1"/>
    </source>
</evidence>
<keyword evidence="3" id="KW-0805">Transcription regulation</keyword>
<dbReference type="GO" id="GO:0005634">
    <property type="term" value="C:nucleus"/>
    <property type="evidence" value="ECO:0007669"/>
    <property type="project" value="UniProtKB-SubCell"/>
</dbReference>
<evidence type="ECO:0000256" key="4">
    <source>
        <dbReference type="ARBA" id="ARBA00023163"/>
    </source>
</evidence>
<dbReference type="InterPro" id="IPR021740">
    <property type="entry name" value="Velvet"/>
</dbReference>
<reference evidence="7 8" key="1">
    <citation type="submission" date="2016-07" db="EMBL/GenBank/DDBJ databases">
        <title>Pervasive Adenine N6-methylation of Active Genes in Fungi.</title>
        <authorList>
            <consortium name="DOE Joint Genome Institute"/>
            <person name="Mondo S.J."/>
            <person name="Dannebaum R.O."/>
            <person name="Kuo R.C."/>
            <person name="Labutti K."/>
            <person name="Haridas S."/>
            <person name="Kuo A."/>
            <person name="Salamov A."/>
            <person name="Ahrendt S.R."/>
            <person name="Lipzen A."/>
            <person name="Sullivan W."/>
            <person name="Andreopoulos W.B."/>
            <person name="Clum A."/>
            <person name="Lindquist E."/>
            <person name="Daum C."/>
            <person name="Ramamoorthy G.K."/>
            <person name="Gryganskyi A."/>
            <person name="Culley D."/>
            <person name="Magnuson J.K."/>
            <person name="James T.Y."/>
            <person name="O'Malley M.A."/>
            <person name="Stajich J.E."/>
            <person name="Spatafora J.W."/>
            <person name="Visel A."/>
            <person name="Grigoriev I.V."/>
        </authorList>
    </citation>
    <scope>NUCLEOTIDE SEQUENCE [LARGE SCALE GENOMIC DNA]</scope>
    <source>
        <strain evidence="7 8">NRRL 1336</strain>
    </source>
</reference>
<protein>
    <submittedName>
        <fullName evidence="7">Velvet factor</fullName>
    </submittedName>
</protein>
<evidence type="ECO:0000259" key="6">
    <source>
        <dbReference type="PROSITE" id="PS51821"/>
    </source>
</evidence>
<gene>
    <name evidence="7" type="ORF">BCR42DRAFT_412580</name>
</gene>
<feature type="domain" description="Velvet" evidence="6">
    <location>
        <begin position="1"/>
        <end position="160"/>
    </location>
</feature>
<dbReference type="PANTHER" id="PTHR33572:SF17">
    <property type="entry name" value="SEXUAL DEVELOPMENT REGULATOR VELC"/>
    <property type="match status" value="1"/>
</dbReference>
<keyword evidence="5" id="KW-0539">Nucleus</keyword>
<accession>A0A1X2IJW8</accession>
<dbReference type="InterPro" id="IPR037525">
    <property type="entry name" value="Velvet_dom"/>
</dbReference>
<evidence type="ECO:0000256" key="1">
    <source>
        <dbReference type="ARBA" id="ARBA00004123"/>
    </source>
</evidence>
<evidence type="ECO:0000313" key="8">
    <source>
        <dbReference type="Proteomes" id="UP000193560"/>
    </source>
</evidence>
<dbReference type="AlphaFoldDB" id="A0A1X2IJW8"/>
<evidence type="ECO:0000256" key="2">
    <source>
        <dbReference type="ARBA" id="ARBA00022969"/>
    </source>
</evidence>
<dbReference type="Gene3D" id="2.60.40.3960">
    <property type="entry name" value="Velvet domain"/>
    <property type="match status" value="1"/>
</dbReference>
<dbReference type="Pfam" id="PF11754">
    <property type="entry name" value="Velvet"/>
    <property type="match status" value="1"/>
</dbReference>
<evidence type="ECO:0000256" key="5">
    <source>
        <dbReference type="ARBA" id="ARBA00023242"/>
    </source>
</evidence>
<dbReference type="PROSITE" id="PS51821">
    <property type="entry name" value="VELVET"/>
    <property type="match status" value="1"/>
</dbReference>
<dbReference type="EMBL" id="MCGE01000009">
    <property type="protein sequence ID" value="ORZ17819.1"/>
    <property type="molecule type" value="Genomic_DNA"/>
</dbReference>
<organism evidence="7 8">
    <name type="scientific">Absidia repens</name>
    <dbReference type="NCBI Taxonomy" id="90262"/>
    <lineage>
        <taxon>Eukaryota</taxon>
        <taxon>Fungi</taxon>
        <taxon>Fungi incertae sedis</taxon>
        <taxon>Mucoromycota</taxon>
        <taxon>Mucoromycotina</taxon>
        <taxon>Mucoromycetes</taxon>
        <taxon>Mucorales</taxon>
        <taxon>Cunninghamellaceae</taxon>
        <taxon>Absidia</taxon>
    </lineage>
</organism>
<dbReference type="InterPro" id="IPR038491">
    <property type="entry name" value="Velvet_dom_sf"/>
</dbReference>
<evidence type="ECO:0000256" key="3">
    <source>
        <dbReference type="ARBA" id="ARBA00023015"/>
    </source>
</evidence>
<dbReference type="Proteomes" id="UP000193560">
    <property type="component" value="Unassembled WGS sequence"/>
</dbReference>
<name>A0A1X2IJW8_9FUNG</name>